<dbReference type="Proteomes" id="UP000198386">
    <property type="component" value="Unassembled WGS sequence"/>
</dbReference>
<keyword evidence="4" id="KW-1185">Reference proteome</keyword>
<dbReference type="EMBL" id="FZOH01000011">
    <property type="protein sequence ID" value="SNS92471.1"/>
    <property type="molecule type" value="Genomic_DNA"/>
</dbReference>
<dbReference type="SMART" id="SM00052">
    <property type="entry name" value="EAL"/>
    <property type="match status" value="1"/>
</dbReference>
<feature type="compositionally biased region" description="Low complexity" evidence="1">
    <location>
        <begin position="231"/>
        <end position="259"/>
    </location>
</feature>
<name>A0A239IFX8_9ACTN</name>
<dbReference type="Pfam" id="PF00563">
    <property type="entry name" value="EAL"/>
    <property type="match status" value="1"/>
</dbReference>
<gene>
    <name evidence="3" type="ORF">SAMN04488107_4315</name>
</gene>
<evidence type="ECO:0000259" key="2">
    <source>
        <dbReference type="PROSITE" id="PS50883"/>
    </source>
</evidence>
<dbReference type="InterPro" id="IPR050706">
    <property type="entry name" value="Cyclic-di-GMP_PDE-like"/>
</dbReference>
<feature type="region of interest" description="Disordered" evidence="1">
    <location>
        <begin position="212"/>
        <end position="268"/>
    </location>
</feature>
<organism evidence="3 4">
    <name type="scientific">Geodermatophilus saharensis</name>
    <dbReference type="NCBI Taxonomy" id="1137994"/>
    <lineage>
        <taxon>Bacteria</taxon>
        <taxon>Bacillati</taxon>
        <taxon>Actinomycetota</taxon>
        <taxon>Actinomycetes</taxon>
        <taxon>Geodermatophilales</taxon>
        <taxon>Geodermatophilaceae</taxon>
        <taxon>Geodermatophilus</taxon>
    </lineage>
</organism>
<evidence type="ECO:0000313" key="3">
    <source>
        <dbReference type="EMBL" id="SNS92471.1"/>
    </source>
</evidence>
<dbReference type="GO" id="GO:0071111">
    <property type="term" value="F:cyclic-guanylate-specific phosphodiesterase activity"/>
    <property type="evidence" value="ECO:0007669"/>
    <property type="project" value="InterPro"/>
</dbReference>
<dbReference type="PANTHER" id="PTHR33121">
    <property type="entry name" value="CYCLIC DI-GMP PHOSPHODIESTERASE PDEF"/>
    <property type="match status" value="1"/>
</dbReference>
<sequence>MHDLCTGVRTVSPPATTGPTSWAAELDRLLARPETLRLVFQPIVDVARGVVAGYETLARFTDADGGPSAATPDRWFAAADAAGIGARVEALVIERCLRLRESLPPDCFLTVNVSPHLLPEPELAELLLGAGDLAPLVLELTEHQDVADVRPLLDLRDRLLDRGALVAVDDAGSGYSGLQQLTAVRPQMIKLDRALVAGADTDEVKLALASCSASSAATDRPPTHTPEVPRCRASPAATSSPAAAARSPPPTRAASSPRWRPTPRPTTA</sequence>
<dbReference type="PANTHER" id="PTHR33121:SF76">
    <property type="entry name" value="SIGNALING PROTEIN"/>
    <property type="match status" value="1"/>
</dbReference>
<feature type="domain" description="EAL" evidence="2">
    <location>
        <begin position="19"/>
        <end position="268"/>
    </location>
</feature>
<accession>A0A239IFX8</accession>
<evidence type="ECO:0000313" key="4">
    <source>
        <dbReference type="Proteomes" id="UP000198386"/>
    </source>
</evidence>
<dbReference type="Gene3D" id="3.20.20.450">
    <property type="entry name" value="EAL domain"/>
    <property type="match status" value="1"/>
</dbReference>
<protein>
    <submittedName>
        <fullName evidence="3">EAL domain, c-di-GMP-specific phosphodiesterase class I (Or its enzymatically inactive variant)</fullName>
    </submittedName>
</protein>
<dbReference type="InterPro" id="IPR035919">
    <property type="entry name" value="EAL_sf"/>
</dbReference>
<reference evidence="4" key="1">
    <citation type="submission" date="2017-06" db="EMBL/GenBank/DDBJ databases">
        <authorList>
            <person name="Varghese N."/>
            <person name="Submissions S."/>
        </authorList>
    </citation>
    <scope>NUCLEOTIDE SEQUENCE [LARGE SCALE GENOMIC DNA]</scope>
    <source>
        <strain evidence="4">DSM 45423</strain>
    </source>
</reference>
<dbReference type="SUPFAM" id="SSF141868">
    <property type="entry name" value="EAL domain-like"/>
    <property type="match status" value="1"/>
</dbReference>
<proteinExistence type="predicted"/>
<dbReference type="PROSITE" id="PS50883">
    <property type="entry name" value="EAL"/>
    <property type="match status" value="1"/>
</dbReference>
<dbReference type="InterPro" id="IPR001633">
    <property type="entry name" value="EAL_dom"/>
</dbReference>
<dbReference type="AlphaFoldDB" id="A0A239IFX8"/>
<evidence type="ECO:0000256" key="1">
    <source>
        <dbReference type="SAM" id="MobiDB-lite"/>
    </source>
</evidence>
<dbReference type="CDD" id="cd01948">
    <property type="entry name" value="EAL"/>
    <property type="match status" value="1"/>
</dbReference>